<evidence type="ECO:0000313" key="3">
    <source>
        <dbReference type="Proteomes" id="UP000429958"/>
    </source>
</evidence>
<evidence type="ECO:0000313" key="2">
    <source>
        <dbReference type="EMBL" id="MSS35185.1"/>
    </source>
</evidence>
<gene>
    <name evidence="2" type="ORF">FYJ39_00970</name>
</gene>
<sequence>MIMGIVTVLSAYVLNKGEMNIRGIRLSIQGEAAKGPDNDYKAAMAILTPMAFFGGMLPMLPFHLKGGDEPVWYGEQL</sequence>
<name>A0A7X2TB74_9CLOT</name>
<accession>A0A7X2TB74</accession>
<keyword evidence="1" id="KW-0472">Membrane</keyword>
<keyword evidence="1" id="KW-0812">Transmembrane</keyword>
<proteinExistence type="predicted"/>
<keyword evidence="1" id="KW-1133">Transmembrane helix</keyword>
<protein>
    <submittedName>
        <fullName evidence="2">Uncharacterized protein</fullName>
    </submittedName>
</protein>
<dbReference type="RefSeq" id="WP_154470598.1">
    <property type="nucleotide sequence ID" value="NZ_DBEWUL010000204.1"/>
</dbReference>
<organism evidence="2 3">
    <name type="scientific">Clostridium porci</name>
    <dbReference type="NCBI Taxonomy" id="2605778"/>
    <lineage>
        <taxon>Bacteria</taxon>
        <taxon>Bacillati</taxon>
        <taxon>Bacillota</taxon>
        <taxon>Clostridia</taxon>
        <taxon>Eubacteriales</taxon>
        <taxon>Clostridiaceae</taxon>
        <taxon>Clostridium</taxon>
    </lineage>
</organism>
<evidence type="ECO:0000256" key="1">
    <source>
        <dbReference type="SAM" id="Phobius"/>
    </source>
</evidence>
<comment type="caution">
    <text evidence="2">The sequence shown here is derived from an EMBL/GenBank/DDBJ whole genome shotgun (WGS) entry which is preliminary data.</text>
</comment>
<dbReference type="EMBL" id="VUMD01000001">
    <property type="protein sequence ID" value="MSS35185.1"/>
    <property type="molecule type" value="Genomic_DNA"/>
</dbReference>
<dbReference type="AlphaFoldDB" id="A0A7X2TB74"/>
<feature type="transmembrane region" description="Helical" evidence="1">
    <location>
        <begin position="42"/>
        <end position="60"/>
    </location>
</feature>
<keyword evidence="3" id="KW-1185">Reference proteome</keyword>
<dbReference type="Proteomes" id="UP000429958">
    <property type="component" value="Unassembled WGS sequence"/>
</dbReference>
<reference evidence="2 3" key="1">
    <citation type="submission" date="2019-08" db="EMBL/GenBank/DDBJ databases">
        <title>In-depth cultivation of the pig gut microbiome towards novel bacterial diversity and tailored functional studies.</title>
        <authorList>
            <person name="Wylensek D."/>
            <person name="Hitch T.C.A."/>
            <person name="Clavel T."/>
        </authorList>
    </citation>
    <scope>NUCLEOTIDE SEQUENCE [LARGE SCALE GENOMIC DNA]</scope>
    <source>
        <strain evidence="2 3">WCA-389-WT-23D1</strain>
    </source>
</reference>